<gene>
    <name evidence="1" type="ORF">SSA02_04950</name>
</gene>
<comment type="caution">
    <text evidence="1">The sequence shown here is derived from an EMBL/GenBank/DDBJ whole genome shotgun (WGS) entry which is preliminary data.</text>
</comment>
<dbReference type="AlphaFoldDB" id="A0A511BMP5"/>
<name>A0A511BMP5_9PROT</name>
<protein>
    <submittedName>
        <fullName evidence="1">Uncharacterized protein</fullName>
    </submittedName>
</protein>
<dbReference type="RefSeq" id="WP_186807637.1">
    <property type="nucleotide sequence ID" value="NZ_BJVC01000001.1"/>
</dbReference>
<reference evidence="1 2" key="1">
    <citation type="submission" date="2019-07" db="EMBL/GenBank/DDBJ databases">
        <title>Whole genome shotgun sequence of Swaminathania salitolerans NBRC 104436.</title>
        <authorList>
            <person name="Hosoyama A."/>
            <person name="Uohara A."/>
            <person name="Ohji S."/>
            <person name="Ichikawa N."/>
        </authorList>
    </citation>
    <scope>NUCLEOTIDE SEQUENCE [LARGE SCALE GENOMIC DNA]</scope>
    <source>
        <strain evidence="1 2">NBRC 104436</strain>
    </source>
</reference>
<dbReference type="EMBL" id="BJVC01000001">
    <property type="protein sequence ID" value="GEL01332.1"/>
    <property type="molecule type" value="Genomic_DNA"/>
</dbReference>
<accession>A0A511BMP5</accession>
<proteinExistence type="predicted"/>
<evidence type="ECO:0000313" key="1">
    <source>
        <dbReference type="EMBL" id="GEL01332.1"/>
    </source>
</evidence>
<dbReference type="Proteomes" id="UP000321405">
    <property type="component" value="Unassembled WGS sequence"/>
</dbReference>
<sequence length="54" mass="5841">MPLTFVYLAGMALCGALALIAPHYGNLAFVMTAIFSLQLVPVGTFEAIRNRKLD</sequence>
<organism evidence="1 2">
    <name type="scientific">Swaminathania salitolerans</name>
    <dbReference type="NCBI Taxonomy" id="182838"/>
    <lineage>
        <taxon>Bacteria</taxon>
        <taxon>Pseudomonadati</taxon>
        <taxon>Pseudomonadota</taxon>
        <taxon>Alphaproteobacteria</taxon>
        <taxon>Acetobacterales</taxon>
        <taxon>Acetobacteraceae</taxon>
        <taxon>Swaminathania</taxon>
    </lineage>
</organism>
<evidence type="ECO:0000313" key="2">
    <source>
        <dbReference type="Proteomes" id="UP000321405"/>
    </source>
</evidence>
<keyword evidence="2" id="KW-1185">Reference proteome</keyword>